<keyword evidence="3" id="KW-1185">Reference proteome</keyword>
<dbReference type="EMBL" id="CAAALY010253734">
    <property type="protein sequence ID" value="VEL37003.1"/>
    <property type="molecule type" value="Genomic_DNA"/>
</dbReference>
<dbReference type="OrthoDB" id="6278978at2759"/>
<evidence type="ECO:0000313" key="2">
    <source>
        <dbReference type="EMBL" id="VEL37003.1"/>
    </source>
</evidence>
<dbReference type="AlphaFoldDB" id="A0A3S5FGA8"/>
<feature type="region of interest" description="Disordered" evidence="1">
    <location>
        <begin position="122"/>
        <end position="148"/>
    </location>
</feature>
<name>A0A3S5FGA8_9PLAT</name>
<accession>A0A3S5FGA8</accession>
<gene>
    <name evidence="2" type="ORF">PXEA_LOCUS30443</name>
</gene>
<proteinExistence type="predicted"/>
<feature type="region of interest" description="Disordered" evidence="1">
    <location>
        <begin position="219"/>
        <end position="240"/>
    </location>
</feature>
<reference evidence="2" key="1">
    <citation type="submission" date="2018-11" db="EMBL/GenBank/DDBJ databases">
        <authorList>
            <consortium name="Pathogen Informatics"/>
        </authorList>
    </citation>
    <scope>NUCLEOTIDE SEQUENCE</scope>
</reference>
<sequence>MLPFHPDSYICSRPNFRRGFGGQYSRPGANPFNCPANGLAGPKGFPNADSSEDTFTCEGAEEGQVLSDSFQLKPSTASELWVQVPTDSAVDDQSRGHRSAEETGASDWLASVRLQEAMRLVDGHRPGPPRRETKQIGSKHEGREGAAKSMEVNNCVGIIQSSDDIALESGCRQNEWSGANSACKPIAMNGETKELSLQTDLHFFHQQHQEQLQKQLLQTKTKPHPPKRGEEEAASGLEVPLTQSQAAAPQLYWRRKQARETRLDRACLVLARKMLMAYVACPSTAPANHKQLQLHPHHLRQHDHLLLLFLAHPQVWSASPEEGDQLSLEGRLKQILELTEPYGREDDDIGDESAEHGTSEHEEASQQEECPEHHSKKPEKENGYFQVQNSLTSLDDTSSLSSQNNLSGYVCWDILALYTSGCQNALIFHA</sequence>
<evidence type="ECO:0000256" key="1">
    <source>
        <dbReference type="SAM" id="MobiDB-lite"/>
    </source>
</evidence>
<evidence type="ECO:0000313" key="3">
    <source>
        <dbReference type="Proteomes" id="UP000784294"/>
    </source>
</evidence>
<feature type="compositionally biased region" description="Basic and acidic residues" evidence="1">
    <location>
        <begin position="353"/>
        <end position="379"/>
    </location>
</feature>
<protein>
    <submittedName>
        <fullName evidence="2">Uncharacterized protein</fullName>
    </submittedName>
</protein>
<feature type="compositionally biased region" description="Basic and acidic residues" evidence="1">
    <location>
        <begin position="122"/>
        <end position="146"/>
    </location>
</feature>
<feature type="region of interest" description="Disordered" evidence="1">
    <location>
        <begin position="340"/>
        <end position="379"/>
    </location>
</feature>
<comment type="caution">
    <text evidence="2">The sequence shown here is derived from an EMBL/GenBank/DDBJ whole genome shotgun (WGS) entry which is preliminary data.</text>
</comment>
<organism evidence="2 3">
    <name type="scientific">Protopolystoma xenopodis</name>
    <dbReference type="NCBI Taxonomy" id="117903"/>
    <lineage>
        <taxon>Eukaryota</taxon>
        <taxon>Metazoa</taxon>
        <taxon>Spiralia</taxon>
        <taxon>Lophotrochozoa</taxon>
        <taxon>Platyhelminthes</taxon>
        <taxon>Monogenea</taxon>
        <taxon>Polyopisthocotylea</taxon>
        <taxon>Polystomatidea</taxon>
        <taxon>Polystomatidae</taxon>
        <taxon>Protopolystoma</taxon>
    </lineage>
</organism>
<dbReference type="Proteomes" id="UP000784294">
    <property type="component" value="Unassembled WGS sequence"/>
</dbReference>